<sequence length="162" mass="18333">MPGGNIRVMVTTADTCQQLECQPVIILGQKHFFREFDTLKTKYYLDVFGVGVEEERNNILRALHKLGCQVGYGNFRETVPTKEVVIVGKVIEQIAYDKQLYPVRGKNAPILTERPRFGQHGPYCLDLGAVLASGARQEPNEKKQNNTNKKPNTNHTQPHNQQ</sequence>
<dbReference type="EMBL" id="CAIX01001201">
    <property type="protein sequence ID" value="CCI11546.1"/>
    <property type="molecule type" value="Genomic_DNA"/>
</dbReference>
<name>A0A024FX16_9STRA</name>
<dbReference type="AlphaFoldDB" id="A0A024FX16"/>
<evidence type="ECO:0000313" key="2">
    <source>
        <dbReference type="EMBL" id="CCI11546.1"/>
    </source>
</evidence>
<dbReference type="InParanoid" id="A0A024FX16"/>
<dbReference type="Proteomes" id="UP000053237">
    <property type="component" value="Unassembled WGS sequence"/>
</dbReference>
<comment type="caution">
    <text evidence="2">The sequence shown here is derived from an EMBL/GenBank/DDBJ whole genome shotgun (WGS) entry which is preliminary data.</text>
</comment>
<protein>
    <submittedName>
        <fullName evidence="2">Uncharacterized protein</fullName>
    </submittedName>
</protein>
<feature type="compositionally biased region" description="Low complexity" evidence="1">
    <location>
        <begin position="145"/>
        <end position="154"/>
    </location>
</feature>
<gene>
    <name evidence="2" type="ORF">BN9_131030</name>
</gene>
<accession>A0A024FX16</accession>
<keyword evidence="3" id="KW-1185">Reference proteome</keyword>
<evidence type="ECO:0000256" key="1">
    <source>
        <dbReference type="SAM" id="MobiDB-lite"/>
    </source>
</evidence>
<evidence type="ECO:0000313" key="3">
    <source>
        <dbReference type="Proteomes" id="UP000053237"/>
    </source>
</evidence>
<dbReference type="OrthoDB" id="162864at2759"/>
<reference evidence="2 3" key="1">
    <citation type="submission" date="2012-05" db="EMBL/GenBank/DDBJ databases">
        <title>Recombination and specialization in a pathogen metapopulation.</title>
        <authorList>
            <person name="Gardiner A."/>
            <person name="Kemen E."/>
            <person name="Schultz-Larsen T."/>
            <person name="MacLean D."/>
            <person name="Van Oosterhout C."/>
            <person name="Jones J.D.G."/>
        </authorList>
    </citation>
    <scope>NUCLEOTIDE SEQUENCE [LARGE SCALE GENOMIC DNA]</scope>
    <source>
        <strain evidence="2 3">Ac Nc2</strain>
    </source>
</reference>
<proteinExistence type="predicted"/>
<dbReference type="STRING" id="65357.A0A024FX16"/>
<feature type="region of interest" description="Disordered" evidence="1">
    <location>
        <begin position="135"/>
        <end position="162"/>
    </location>
</feature>
<organism evidence="2 3">
    <name type="scientific">Albugo candida</name>
    <dbReference type="NCBI Taxonomy" id="65357"/>
    <lineage>
        <taxon>Eukaryota</taxon>
        <taxon>Sar</taxon>
        <taxon>Stramenopiles</taxon>
        <taxon>Oomycota</taxon>
        <taxon>Peronosporomycetes</taxon>
        <taxon>Albuginales</taxon>
        <taxon>Albuginaceae</taxon>
        <taxon>Albugo</taxon>
    </lineage>
</organism>